<reference evidence="1" key="1">
    <citation type="submission" date="2022-08" db="EMBL/GenBank/DDBJ databases">
        <title>Genome Sequence of Pycnoporus sanguineus.</title>
        <authorList>
            <person name="Buettner E."/>
        </authorList>
    </citation>
    <scope>NUCLEOTIDE SEQUENCE</scope>
    <source>
        <strain evidence="1">CG-C14</strain>
    </source>
</reference>
<keyword evidence="2" id="KW-1185">Reference proteome</keyword>
<dbReference type="Proteomes" id="UP001144978">
    <property type="component" value="Unassembled WGS sequence"/>
</dbReference>
<accession>A0ACC1N0I1</accession>
<protein>
    <submittedName>
        <fullName evidence="1">Uncharacterized protein</fullName>
    </submittedName>
</protein>
<sequence>MKVDGAEGGDYVEHDDFSDDEDEFGDDLPQEVGGHTADEAYTHHGVTEGGAQYSTYAADSGALDAPDEDSNDLAASASVTHLDDEDDLQQSHDDGLNTSEPTNIPDHLNSIDGQLVLSRLIDMRLTLDTDKREETLDATHSVDSALGNAGGAAAAHTDEGDADGESFSFLSAALDADGSPAAATEEQAHDESTTLSSDDEDGLIDDWDEGEAAPAEPAADSEQHVDGLSRKSSTATLASKTSKRAYDEVELDDFDDDPSQVAAASSPATLGESRFQPPFTENEDGRSGPHTTSVNRPGFLELISRSSAECYWPSMALSSPRSFDSQDVKTDPRLLKTWTTRVTVSRSAVACILGRGLTAVMSSLRFNLVHTDLCRYPTFIKTFGGFATTRVRVTRAPHVGAVLRSTEVLLRASWSAFGLSCIITLVLAGNDISLDEIM</sequence>
<organism evidence="1 2">
    <name type="scientific">Trametes sanguinea</name>
    <dbReference type="NCBI Taxonomy" id="158606"/>
    <lineage>
        <taxon>Eukaryota</taxon>
        <taxon>Fungi</taxon>
        <taxon>Dikarya</taxon>
        <taxon>Basidiomycota</taxon>
        <taxon>Agaricomycotina</taxon>
        <taxon>Agaricomycetes</taxon>
        <taxon>Polyporales</taxon>
        <taxon>Polyporaceae</taxon>
        <taxon>Trametes</taxon>
    </lineage>
</organism>
<gene>
    <name evidence="1" type="ORF">NUW54_g12304</name>
</gene>
<dbReference type="EMBL" id="JANSHE010005185">
    <property type="protein sequence ID" value="KAJ2972278.1"/>
    <property type="molecule type" value="Genomic_DNA"/>
</dbReference>
<proteinExistence type="predicted"/>
<comment type="caution">
    <text evidence="1">The sequence shown here is derived from an EMBL/GenBank/DDBJ whole genome shotgun (WGS) entry which is preliminary data.</text>
</comment>
<name>A0ACC1N0I1_9APHY</name>
<evidence type="ECO:0000313" key="1">
    <source>
        <dbReference type="EMBL" id="KAJ2972278.1"/>
    </source>
</evidence>
<evidence type="ECO:0000313" key="2">
    <source>
        <dbReference type="Proteomes" id="UP001144978"/>
    </source>
</evidence>